<name>A0A841BXM0_9ACTN</name>
<sequence>MTRLVETACSAWPAAPQPINLSGARRYTVICSSSVDINVSGGLMPKFSDEERARRAATRRRRDALRAEEDARRVDAKHAEWDRDGTRLSWEEYVAGVTCRGCGLAMNDGLGGWPPLMKLSEDERVAHDLMESLYRQAHPDCRSHRWSMQGSRQWHCGFCCPPPPLSLKQIQRISSIFGSIPAKEPANLARWRLSLTCDHVVDATRHRSHTYWSGRVHHCEQCGEKRGVVDSQPVSDEQSDQEQREAERARLSKEIASEQAALDRRQADADRSRRKIDDLTRKLSLLESTTSPASGT</sequence>
<accession>A0A841BXM0</accession>
<feature type="compositionally biased region" description="Basic and acidic residues" evidence="1">
    <location>
        <begin position="241"/>
        <end position="274"/>
    </location>
</feature>
<proteinExistence type="predicted"/>
<protein>
    <submittedName>
        <fullName evidence="2">Uncharacterized protein</fullName>
    </submittedName>
</protein>
<dbReference type="Proteomes" id="UP000587527">
    <property type="component" value="Unassembled WGS sequence"/>
</dbReference>
<dbReference type="EMBL" id="JACHMN010000002">
    <property type="protein sequence ID" value="MBB5871889.1"/>
    <property type="molecule type" value="Genomic_DNA"/>
</dbReference>
<evidence type="ECO:0000256" key="1">
    <source>
        <dbReference type="SAM" id="MobiDB-lite"/>
    </source>
</evidence>
<keyword evidence="3" id="KW-1185">Reference proteome</keyword>
<evidence type="ECO:0000313" key="2">
    <source>
        <dbReference type="EMBL" id="MBB5871889.1"/>
    </source>
</evidence>
<dbReference type="AlphaFoldDB" id="A0A841BXM0"/>
<comment type="caution">
    <text evidence="2">The sequence shown here is derived from an EMBL/GenBank/DDBJ whole genome shotgun (WGS) entry which is preliminary data.</text>
</comment>
<organism evidence="2 3">
    <name type="scientific">Allocatelliglobosispora scoriae</name>
    <dbReference type="NCBI Taxonomy" id="643052"/>
    <lineage>
        <taxon>Bacteria</taxon>
        <taxon>Bacillati</taxon>
        <taxon>Actinomycetota</taxon>
        <taxon>Actinomycetes</taxon>
        <taxon>Micromonosporales</taxon>
        <taxon>Micromonosporaceae</taxon>
        <taxon>Allocatelliglobosispora</taxon>
    </lineage>
</organism>
<gene>
    <name evidence="2" type="ORF">F4553_005268</name>
</gene>
<reference evidence="2 3" key="1">
    <citation type="submission" date="2020-08" db="EMBL/GenBank/DDBJ databases">
        <title>Sequencing the genomes of 1000 actinobacteria strains.</title>
        <authorList>
            <person name="Klenk H.-P."/>
        </authorList>
    </citation>
    <scope>NUCLEOTIDE SEQUENCE [LARGE SCALE GENOMIC DNA]</scope>
    <source>
        <strain evidence="2 3">DSM 45362</strain>
    </source>
</reference>
<feature type="region of interest" description="Disordered" evidence="1">
    <location>
        <begin position="227"/>
        <end position="274"/>
    </location>
</feature>
<evidence type="ECO:0000313" key="3">
    <source>
        <dbReference type="Proteomes" id="UP000587527"/>
    </source>
</evidence>